<dbReference type="InterPro" id="IPR001878">
    <property type="entry name" value="Znf_CCHC"/>
</dbReference>
<name>A0A6C0HB31_9ZZZZ</name>
<dbReference type="EMBL" id="MN739917">
    <property type="protein sequence ID" value="QHT77335.1"/>
    <property type="molecule type" value="Genomic_DNA"/>
</dbReference>
<sequence>MVFIYVLQLEKDKYYIGKTNNPQFRLESHFNSNGSEWTKIYKPLRVLELRPNCDDYDEDKITRQYMDKYGISNVRGGSFVSIKLHKSEIDILKQMSNGTNNKCFICEKEGHFAKDCDDSDEKKSDKNNEKCNCPTCYFSPHRKIKCFLNNVILCDESEKNDTNFCFRCGREGHYVSSCYASKHIHGHSLKK</sequence>
<evidence type="ECO:0000259" key="2">
    <source>
        <dbReference type="PROSITE" id="PS50164"/>
    </source>
</evidence>
<dbReference type="SUPFAM" id="SSF82771">
    <property type="entry name" value="GIY-YIG endonuclease"/>
    <property type="match status" value="1"/>
</dbReference>
<dbReference type="CDD" id="cd00719">
    <property type="entry name" value="GIY-YIG_SF"/>
    <property type="match status" value="1"/>
</dbReference>
<dbReference type="InterPro" id="IPR036875">
    <property type="entry name" value="Znf_CCHC_sf"/>
</dbReference>
<dbReference type="Pfam" id="PF00098">
    <property type="entry name" value="zf-CCHC"/>
    <property type="match status" value="1"/>
</dbReference>
<dbReference type="AlphaFoldDB" id="A0A6C0HB31"/>
<dbReference type="SUPFAM" id="SSF57756">
    <property type="entry name" value="Retrovirus zinc finger-like domains"/>
    <property type="match status" value="1"/>
</dbReference>
<dbReference type="GO" id="GO:0003676">
    <property type="term" value="F:nucleic acid binding"/>
    <property type="evidence" value="ECO:0007669"/>
    <property type="project" value="InterPro"/>
</dbReference>
<organism evidence="3">
    <name type="scientific">viral metagenome</name>
    <dbReference type="NCBI Taxonomy" id="1070528"/>
    <lineage>
        <taxon>unclassified sequences</taxon>
        <taxon>metagenomes</taxon>
        <taxon>organismal metagenomes</taxon>
    </lineage>
</organism>
<proteinExistence type="predicted"/>
<evidence type="ECO:0000313" key="3">
    <source>
        <dbReference type="EMBL" id="QHT77335.1"/>
    </source>
</evidence>
<dbReference type="PROSITE" id="PS50164">
    <property type="entry name" value="GIY_YIG"/>
    <property type="match status" value="1"/>
</dbReference>
<dbReference type="Gene3D" id="4.10.60.10">
    <property type="entry name" value="Zinc finger, CCHC-type"/>
    <property type="match status" value="1"/>
</dbReference>
<evidence type="ECO:0008006" key="4">
    <source>
        <dbReference type="Google" id="ProtNLM"/>
    </source>
</evidence>
<feature type="domain" description="GIY-YIG" evidence="2">
    <location>
        <begin position="1"/>
        <end position="102"/>
    </location>
</feature>
<dbReference type="SMART" id="SM00343">
    <property type="entry name" value="ZnF_C2HC"/>
    <property type="match status" value="2"/>
</dbReference>
<dbReference type="Gene3D" id="3.40.1440.10">
    <property type="entry name" value="GIY-YIG endonuclease"/>
    <property type="match status" value="1"/>
</dbReference>
<dbReference type="PROSITE" id="PS50158">
    <property type="entry name" value="ZF_CCHC"/>
    <property type="match status" value="2"/>
</dbReference>
<protein>
    <recommendedName>
        <fullName evidence="4">CCHC-type domain-containing protein</fullName>
    </recommendedName>
</protein>
<evidence type="ECO:0000259" key="1">
    <source>
        <dbReference type="PROSITE" id="PS50158"/>
    </source>
</evidence>
<dbReference type="InterPro" id="IPR035901">
    <property type="entry name" value="GIY-YIG_endonuc_sf"/>
</dbReference>
<dbReference type="Pfam" id="PF01541">
    <property type="entry name" value="GIY-YIG"/>
    <property type="match status" value="1"/>
</dbReference>
<reference evidence="3" key="1">
    <citation type="journal article" date="2020" name="Nature">
        <title>Giant virus diversity and host interactions through global metagenomics.</title>
        <authorList>
            <person name="Schulz F."/>
            <person name="Roux S."/>
            <person name="Paez-Espino D."/>
            <person name="Jungbluth S."/>
            <person name="Walsh D.A."/>
            <person name="Denef V.J."/>
            <person name="McMahon K.D."/>
            <person name="Konstantinidis K.T."/>
            <person name="Eloe-Fadrosh E.A."/>
            <person name="Kyrpides N.C."/>
            <person name="Woyke T."/>
        </authorList>
    </citation>
    <scope>NUCLEOTIDE SEQUENCE</scope>
    <source>
        <strain evidence="3">GVMAG-M-3300023179-86</strain>
    </source>
</reference>
<feature type="domain" description="CCHC-type" evidence="1">
    <location>
        <begin position="102"/>
        <end position="116"/>
    </location>
</feature>
<dbReference type="GO" id="GO:0008270">
    <property type="term" value="F:zinc ion binding"/>
    <property type="evidence" value="ECO:0007669"/>
    <property type="project" value="InterPro"/>
</dbReference>
<feature type="domain" description="CCHC-type" evidence="1">
    <location>
        <begin position="165"/>
        <end position="178"/>
    </location>
</feature>
<dbReference type="InterPro" id="IPR000305">
    <property type="entry name" value="GIY-YIG_endonuc"/>
</dbReference>
<accession>A0A6C0HB31</accession>